<evidence type="ECO:0000313" key="4">
    <source>
        <dbReference type="Proteomes" id="UP001224775"/>
    </source>
</evidence>
<proteinExistence type="predicted"/>
<keyword evidence="2" id="KW-0472">Membrane</keyword>
<evidence type="ECO:0000256" key="1">
    <source>
        <dbReference type="SAM" id="MobiDB-lite"/>
    </source>
</evidence>
<name>A0AAD9DBD2_9STRA</name>
<feature type="region of interest" description="Disordered" evidence="1">
    <location>
        <begin position="38"/>
        <end position="61"/>
    </location>
</feature>
<evidence type="ECO:0000313" key="3">
    <source>
        <dbReference type="EMBL" id="KAK1741102.1"/>
    </source>
</evidence>
<dbReference type="EMBL" id="JATAAI010000014">
    <property type="protein sequence ID" value="KAK1741102.1"/>
    <property type="molecule type" value="Genomic_DNA"/>
</dbReference>
<sequence length="178" mass="19336">MTNNKSYNMGGKLSQAAQIKLSMTPKVAAVASDDIVSTSNQNKADSGDVEDGNQSKMDCGEGQNTISTSTQAGRKNNLSLWLFLFFMLVFIVVGLSVGLTRRNQTQQKGASITISNDNMNIFDKAVALLESTPLQTKDVSGETISYREYNGEGKQPHTLVFVPGFMTDDTLASFYQLS</sequence>
<feature type="transmembrane region" description="Helical" evidence="2">
    <location>
        <begin position="78"/>
        <end position="99"/>
    </location>
</feature>
<dbReference type="Proteomes" id="UP001224775">
    <property type="component" value="Unassembled WGS sequence"/>
</dbReference>
<protein>
    <submittedName>
        <fullName evidence="3">Uncharacterized protein</fullName>
    </submittedName>
</protein>
<reference evidence="3" key="1">
    <citation type="submission" date="2023-06" db="EMBL/GenBank/DDBJ databases">
        <title>Survivors Of The Sea: Transcriptome response of Skeletonema marinoi to long-term dormancy.</title>
        <authorList>
            <person name="Pinder M.I.M."/>
            <person name="Kourtchenko O."/>
            <person name="Robertson E.K."/>
            <person name="Larsson T."/>
            <person name="Maumus F."/>
            <person name="Osuna-Cruz C.M."/>
            <person name="Vancaester E."/>
            <person name="Stenow R."/>
            <person name="Vandepoele K."/>
            <person name="Ploug H."/>
            <person name="Bruchert V."/>
            <person name="Godhe A."/>
            <person name="Topel M."/>
        </authorList>
    </citation>
    <scope>NUCLEOTIDE SEQUENCE</scope>
    <source>
        <strain evidence="3">R05AC</strain>
    </source>
</reference>
<evidence type="ECO:0000256" key="2">
    <source>
        <dbReference type="SAM" id="Phobius"/>
    </source>
</evidence>
<keyword evidence="2" id="KW-0812">Transmembrane</keyword>
<gene>
    <name evidence="3" type="ORF">QTG54_008354</name>
</gene>
<keyword evidence="2" id="KW-1133">Transmembrane helix</keyword>
<organism evidence="3 4">
    <name type="scientific">Skeletonema marinoi</name>
    <dbReference type="NCBI Taxonomy" id="267567"/>
    <lineage>
        <taxon>Eukaryota</taxon>
        <taxon>Sar</taxon>
        <taxon>Stramenopiles</taxon>
        <taxon>Ochrophyta</taxon>
        <taxon>Bacillariophyta</taxon>
        <taxon>Coscinodiscophyceae</taxon>
        <taxon>Thalassiosirophycidae</taxon>
        <taxon>Thalassiosirales</taxon>
        <taxon>Skeletonemataceae</taxon>
        <taxon>Skeletonema</taxon>
        <taxon>Skeletonema marinoi-dohrnii complex</taxon>
    </lineage>
</organism>
<feature type="compositionally biased region" description="Polar residues" evidence="1">
    <location>
        <begin position="52"/>
        <end position="61"/>
    </location>
</feature>
<accession>A0AAD9DBD2</accession>
<comment type="caution">
    <text evidence="3">The sequence shown here is derived from an EMBL/GenBank/DDBJ whole genome shotgun (WGS) entry which is preliminary data.</text>
</comment>
<dbReference type="AlphaFoldDB" id="A0AAD9DBD2"/>
<keyword evidence="4" id="KW-1185">Reference proteome</keyword>